<organism evidence="9 10">
    <name type="scientific">Sphingomonas rubra</name>
    <dbReference type="NCBI Taxonomy" id="634430"/>
    <lineage>
        <taxon>Bacteria</taxon>
        <taxon>Pseudomonadati</taxon>
        <taxon>Pseudomonadota</taxon>
        <taxon>Alphaproteobacteria</taxon>
        <taxon>Sphingomonadales</taxon>
        <taxon>Sphingomonadaceae</taxon>
        <taxon>Sphingomonas</taxon>
    </lineage>
</organism>
<dbReference type="OrthoDB" id="7933832at2"/>
<dbReference type="InterPro" id="IPR005467">
    <property type="entry name" value="His_kinase_dom"/>
</dbReference>
<keyword evidence="3" id="KW-0808">Transferase</keyword>
<dbReference type="Pfam" id="PF02518">
    <property type="entry name" value="HATPase_c"/>
    <property type="match status" value="1"/>
</dbReference>
<dbReference type="PROSITE" id="PS50109">
    <property type="entry name" value="HIS_KIN"/>
    <property type="match status" value="1"/>
</dbReference>
<evidence type="ECO:0000256" key="3">
    <source>
        <dbReference type="ARBA" id="ARBA00022679"/>
    </source>
</evidence>
<dbReference type="EC" id="2.7.13.3" evidence="2"/>
<dbReference type="GO" id="GO:0005524">
    <property type="term" value="F:ATP binding"/>
    <property type="evidence" value="ECO:0007669"/>
    <property type="project" value="UniProtKB-KW"/>
</dbReference>
<gene>
    <name evidence="9" type="ORF">SAMN04488241_104276</name>
</gene>
<dbReference type="PANTHER" id="PTHR42878:SF7">
    <property type="entry name" value="SENSOR HISTIDINE KINASE GLRK"/>
    <property type="match status" value="1"/>
</dbReference>
<dbReference type="GO" id="GO:0004673">
    <property type="term" value="F:protein histidine kinase activity"/>
    <property type="evidence" value="ECO:0007669"/>
    <property type="project" value="UniProtKB-EC"/>
</dbReference>
<keyword evidence="7" id="KW-0902">Two-component regulatory system</keyword>
<protein>
    <recommendedName>
        <fullName evidence="2">histidine kinase</fullName>
        <ecNumber evidence="2">2.7.13.3</ecNumber>
    </recommendedName>
</protein>
<evidence type="ECO:0000256" key="2">
    <source>
        <dbReference type="ARBA" id="ARBA00012438"/>
    </source>
</evidence>
<dbReference type="EMBL" id="FOXP01000004">
    <property type="protein sequence ID" value="SFP64383.1"/>
    <property type="molecule type" value="Genomic_DNA"/>
</dbReference>
<dbReference type="InterPro" id="IPR050351">
    <property type="entry name" value="BphY/WalK/GraS-like"/>
</dbReference>
<dbReference type="Gene3D" id="3.30.565.10">
    <property type="entry name" value="Histidine kinase-like ATPase, C-terminal domain"/>
    <property type="match status" value="1"/>
</dbReference>
<evidence type="ECO:0000259" key="8">
    <source>
        <dbReference type="PROSITE" id="PS50109"/>
    </source>
</evidence>
<dbReference type="InterPro" id="IPR036890">
    <property type="entry name" value="HATPase_C_sf"/>
</dbReference>
<evidence type="ECO:0000256" key="7">
    <source>
        <dbReference type="ARBA" id="ARBA00023012"/>
    </source>
</evidence>
<proteinExistence type="predicted"/>
<keyword evidence="6" id="KW-0067">ATP-binding</keyword>
<dbReference type="GO" id="GO:0000156">
    <property type="term" value="F:phosphorelay response regulator activity"/>
    <property type="evidence" value="ECO:0007669"/>
    <property type="project" value="TreeGrafter"/>
</dbReference>
<keyword evidence="10" id="KW-1185">Reference proteome</keyword>
<evidence type="ECO:0000256" key="1">
    <source>
        <dbReference type="ARBA" id="ARBA00000085"/>
    </source>
</evidence>
<accession>A0A1I5S0X5</accession>
<dbReference type="PANTHER" id="PTHR42878">
    <property type="entry name" value="TWO-COMPONENT HISTIDINE KINASE"/>
    <property type="match status" value="1"/>
</dbReference>
<evidence type="ECO:0000313" key="9">
    <source>
        <dbReference type="EMBL" id="SFP64383.1"/>
    </source>
</evidence>
<dbReference type="SMART" id="SM00387">
    <property type="entry name" value="HATPase_c"/>
    <property type="match status" value="1"/>
</dbReference>
<dbReference type="SUPFAM" id="SSF55874">
    <property type="entry name" value="ATPase domain of HSP90 chaperone/DNA topoisomerase II/histidine kinase"/>
    <property type="match status" value="1"/>
</dbReference>
<dbReference type="Proteomes" id="UP000199586">
    <property type="component" value="Unassembled WGS sequence"/>
</dbReference>
<dbReference type="GO" id="GO:0007234">
    <property type="term" value="P:osmosensory signaling via phosphorelay pathway"/>
    <property type="evidence" value="ECO:0007669"/>
    <property type="project" value="TreeGrafter"/>
</dbReference>
<keyword evidence="4" id="KW-0547">Nucleotide-binding</keyword>
<evidence type="ECO:0000256" key="4">
    <source>
        <dbReference type="ARBA" id="ARBA00022741"/>
    </source>
</evidence>
<sequence length="450" mass="46662">MNAVDPNGTVAVAHAVLDADGALLSADPALEALHARAGGVAGGSMAVPQLASIARLARRLGIVVSRRITVADEDADLDLWVRAQPEGDRIRLAASGWSEQPAWRPSAEMPAVPAGDWQWESDASLRLTFLSLDGAGGFDPFTLLGRPLTALFVFDEGAGGGLPILDALARRRPFRDQPATVRLTGAPVVLDAVIRHDAEGGFAGLAGSAREAVTDEGEGDATTPGAFAAGLDRALRAPLGRIVANADSISARADGPIADDYAAYATDIAGAGRHLLGLVDGLVDLQAIERSDFRPLAEPIDLDDVVRRAAGLLAVKAERAGVAIVRVPSDARASAIADFGRTLQIMVNLVGNAVRYAPPGSQVEIAVERAGAAVRVTVSDRGKGIDREDQARVFEKFERVDPSEPGGSGLGLFIARRLARAMRGDLTLRSEAGAGAAFTLSLPAGQPAGE</sequence>
<evidence type="ECO:0000313" key="10">
    <source>
        <dbReference type="Proteomes" id="UP000199586"/>
    </source>
</evidence>
<evidence type="ECO:0000256" key="6">
    <source>
        <dbReference type="ARBA" id="ARBA00022840"/>
    </source>
</evidence>
<dbReference type="InterPro" id="IPR004358">
    <property type="entry name" value="Sig_transdc_His_kin-like_C"/>
</dbReference>
<dbReference type="GO" id="GO:0030295">
    <property type="term" value="F:protein kinase activator activity"/>
    <property type="evidence" value="ECO:0007669"/>
    <property type="project" value="TreeGrafter"/>
</dbReference>
<comment type="catalytic activity">
    <reaction evidence="1">
        <text>ATP + protein L-histidine = ADP + protein N-phospho-L-histidine.</text>
        <dbReference type="EC" id="2.7.13.3"/>
    </reaction>
</comment>
<dbReference type="AlphaFoldDB" id="A0A1I5S0X5"/>
<dbReference type="InterPro" id="IPR003594">
    <property type="entry name" value="HATPase_dom"/>
</dbReference>
<evidence type="ECO:0000256" key="5">
    <source>
        <dbReference type="ARBA" id="ARBA00022777"/>
    </source>
</evidence>
<reference evidence="9 10" key="1">
    <citation type="submission" date="2016-10" db="EMBL/GenBank/DDBJ databases">
        <authorList>
            <person name="de Groot N.N."/>
        </authorList>
    </citation>
    <scope>NUCLEOTIDE SEQUENCE [LARGE SCALE GENOMIC DNA]</scope>
    <source>
        <strain evidence="9 10">CGMCC 1.9113</strain>
    </source>
</reference>
<feature type="domain" description="Histidine kinase" evidence="8">
    <location>
        <begin position="230"/>
        <end position="446"/>
    </location>
</feature>
<dbReference type="RefSeq" id="WP_093332804.1">
    <property type="nucleotide sequence ID" value="NZ_FOXP01000004.1"/>
</dbReference>
<dbReference type="STRING" id="634430.SAMN04488241_104276"/>
<name>A0A1I5S0X5_9SPHN</name>
<keyword evidence="5 9" id="KW-0418">Kinase</keyword>
<dbReference type="PRINTS" id="PR00344">
    <property type="entry name" value="BCTRLSENSOR"/>
</dbReference>